<dbReference type="Proteomes" id="UP000241394">
    <property type="component" value="Chromosome LG14"/>
</dbReference>
<dbReference type="Gramene" id="PSS11916">
    <property type="protein sequence ID" value="PSS11916"/>
    <property type="gene ID" value="CEY00_Acc01292"/>
</dbReference>
<gene>
    <name evidence="1" type="ORF">CEY00_Acc01292</name>
</gene>
<accession>A0A2R6QPR4</accession>
<dbReference type="AlphaFoldDB" id="A0A2R6QPR4"/>
<keyword evidence="2" id="KW-1185">Reference proteome</keyword>
<reference evidence="2" key="2">
    <citation type="journal article" date="2018" name="BMC Genomics">
        <title>A manually annotated Actinidia chinensis var. chinensis (kiwifruit) genome highlights the challenges associated with draft genomes and gene prediction in plants.</title>
        <authorList>
            <person name="Pilkington S.M."/>
            <person name="Crowhurst R."/>
            <person name="Hilario E."/>
            <person name="Nardozza S."/>
            <person name="Fraser L."/>
            <person name="Peng Y."/>
            <person name="Gunaseelan K."/>
            <person name="Simpson R."/>
            <person name="Tahir J."/>
            <person name="Deroles S.C."/>
            <person name="Templeton K."/>
            <person name="Luo Z."/>
            <person name="Davy M."/>
            <person name="Cheng C."/>
            <person name="McNeilage M."/>
            <person name="Scaglione D."/>
            <person name="Liu Y."/>
            <person name="Zhang Q."/>
            <person name="Datson P."/>
            <person name="De Silva N."/>
            <person name="Gardiner S.E."/>
            <person name="Bassett H."/>
            <person name="Chagne D."/>
            <person name="McCallum J."/>
            <person name="Dzierzon H."/>
            <person name="Deng C."/>
            <person name="Wang Y.Y."/>
            <person name="Barron L."/>
            <person name="Manako K."/>
            <person name="Bowen J."/>
            <person name="Foster T.M."/>
            <person name="Erridge Z.A."/>
            <person name="Tiffin H."/>
            <person name="Waite C.N."/>
            <person name="Davies K.M."/>
            <person name="Grierson E.P."/>
            <person name="Laing W.A."/>
            <person name="Kirk R."/>
            <person name="Chen X."/>
            <person name="Wood M."/>
            <person name="Montefiori M."/>
            <person name="Brummell D.A."/>
            <person name="Schwinn K.E."/>
            <person name="Catanach A."/>
            <person name="Fullerton C."/>
            <person name="Li D."/>
            <person name="Meiyalaghan S."/>
            <person name="Nieuwenhuizen N."/>
            <person name="Read N."/>
            <person name="Prakash R."/>
            <person name="Hunter D."/>
            <person name="Zhang H."/>
            <person name="McKenzie M."/>
            <person name="Knabel M."/>
            <person name="Harris A."/>
            <person name="Allan A.C."/>
            <person name="Gleave A."/>
            <person name="Chen A."/>
            <person name="Janssen B.J."/>
            <person name="Plunkett B."/>
            <person name="Ampomah-Dwamena C."/>
            <person name="Voogd C."/>
            <person name="Leif D."/>
            <person name="Lafferty D."/>
            <person name="Souleyre E.J.F."/>
            <person name="Varkonyi-Gasic E."/>
            <person name="Gambi F."/>
            <person name="Hanley J."/>
            <person name="Yao J.L."/>
            <person name="Cheung J."/>
            <person name="David K.M."/>
            <person name="Warren B."/>
            <person name="Marsh K."/>
            <person name="Snowden K.C."/>
            <person name="Lin-Wang K."/>
            <person name="Brian L."/>
            <person name="Martinez-Sanchez M."/>
            <person name="Wang M."/>
            <person name="Ileperuma N."/>
            <person name="Macnee N."/>
            <person name="Campin R."/>
            <person name="McAtee P."/>
            <person name="Drummond R.S.M."/>
            <person name="Espley R.V."/>
            <person name="Ireland H.S."/>
            <person name="Wu R."/>
            <person name="Atkinson R.G."/>
            <person name="Karunairetnam S."/>
            <person name="Bulley S."/>
            <person name="Chunkath S."/>
            <person name="Hanley Z."/>
            <person name="Storey R."/>
            <person name="Thrimawithana A.H."/>
            <person name="Thomson S."/>
            <person name="David C."/>
            <person name="Testolin R."/>
            <person name="Huang H."/>
            <person name="Hellens R.P."/>
            <person name="Schaffer R.J."/>
        </authorList>
    </citation>
    <scope>NUCLEOTIDE SEQUENCE [LARGE SCALE GENOMIC DNA]</scope>
    <source>
        <strain evidence="2">cv. Red5</strain>
    </source>
</reference>
<comment type="caution">
    <text evidence="1">The sequence shown here is derived from an EMBL/GenBank/DDBJ whole genome shotgun (WGS) entry which is preliminary data.</text>
</comment>
<keyword evidence="1" id="KW-0031">Aminopeptidase</keyword>
<dbReference type="EMBL" id="NKQK01000014">
    <property type="protein sequence ID" value="PSS11916.1"/>
    <property type="molecule type" value="Genomic_DNA"/>
</dbReference>
<name>A0A2R6QPR4_ACTCC</name>
<sequence>MKKKGRMTMKSSNFRAGRLLQKVRKSFVPKLPREVILVAKFPFKHLLNDDARLSSQSESSKQFWGRCTKKLTRVCYSHVLP</sequence>
<dbReference type="GO" id="GO:0004177">
    <property type="term" value="F:aminopeptidase activity"/>
    <property type="evidence" value="ECO:0007669"/>
    <property type="project" value="UniProtKB-KW"/>
</dbReference>
<organism evidence="1 2">
    <name type="scientific">Actinidia chinensis var. chinensis</name>
    <name type="common">Chinese soft-hair kiwi</name>
    <dbReference type="NCBI Taxonomy" id="1590841"/>
    <lineage>
        <taxon>Eukaryota</taxon>
        <taxon>Viridiplantae</taxon>
        <taxon>Streptophyta</taxon>
        <taxon>Embryophyta</taxon>
        <taxon>Tracheophyta</taxon>
        <taxon>Spermatophyta</taxon>
        <taxon>Magnoliopsida</taxon>
        <taxon>eudicotyledons</taxon>
        <taxon>Gunneridae</taxon>
        <taxon>Pentapetalae</taxon>
        <taxon>asterids</taxon>
        <taxon>Ericales</taxon>
        <taxon>Actinidiaceae</taxon>
        <taxon>Actinidia</taxon>
    </lineage>
</organism>
<reference evidence="1 2" key="1">
    <citation type="submission" date="2017-07" db="EMBL/GenBank/DDBJ databases">
        <title>An improved, manually edited Actinidia chinensis var. chinensis (kiwifruit) genome highlights the challenges associated with draft genomes and gene prediction in plants.</title>
        <authorList>
            <person name="Pilkington S."/>
            <person name="Crowhurst R."/>
            <person name="Hilario E."/>
            <person name="Nardozza S."/>
            <person name="Fraser L."/>
            <person name="Peng Y."/>
            <person name="Gunaseelan K."/>
            <person name="Simpson R."/>
            <person name="Tahir J."/>
            <person name="Deroles S."/>
            <person name="Templeton K."/>
            <person name="Luo Z."/>
            <person name="Davy M."/>
            <person name="Cheng C."/>
            <person name="Mcneilage M."/>
            <person name="Scaglione D."/>
            <person name="Liu Y."/>
            <person name="Zhang Q."/>
            <person name="Datson P."/>
            <person name="De Silva N."/>
            <person name="Gardiner S."/>
            <person name="Bassett H."/>
            <person name="Chagne D."/>
            <person name="Mccallum J."/>
            <person name="Dzierzon H."/>
            <person name="Deng C."/>
            <person name="Wang Y.-Y."/>
            <person name="Barron N."/>
            <person name="Manako K."/>
            <person name="Bowen J."/>
            <person name="Foster T."/>
            <person name="Erridge Z."/>
            <person name="Tiffin H."/>
            <person name="Waite C."/>
            <person name="Davies K."/>
            <person name="Grierson E."/>
            <person name="Laing W."/>
            <person name="Kirk R."/>
            <person name="Chen X."/>
            <person name="Wood M."/>
            <person name="Montefiori M."/>
            <person name="Brummell D."/>
            <person name="Schwinn K."/>
            <person name="Catanach A."/>
            <person name="Fullerton C."/>
            <person name="Li D."/>
            <person name="Meiyalaghan S."/>
            <person name="Nieuwenhuizen N."/>
            <person name="Read N."/>
            <person name="Prakash R."/>
            <person name="Hunter D."/>
            <person name="Zhang H."/>
            <person name="Mckenzie M."/>
            <person name="Knabel M."/>
            <person name="Harris A."/>
            <person name="Allan A."/>
            <person name="Chen A."/>
            <person name="Janssen B."/>
            <person name="Plunkett B."/>
            <person name="Dwamena C."/>
            <person name="Voogd C."/>
            <person name="Leif D."/>
            <person name="Lafferty D."/>
            <person name="Souleyre E."/>
            <person name="Varkonyi-Gasic E."/>
            <person name="Gambi F."/>
            <person name="Hanley J."/>
            <person name="Yao J.-L."/>
            <person name="Cheung J."/>
            <person name="David K."/>
            <person name="Warren B."/>
            <person name="Marsh K."/>
            <person name="Snowden K."/>
            <person name="Lin-Wang K."/>
            <person name="Brian L."/>
            <person name="Martinez-Sanchez M."/>
            <person name="Wang M."/>
            <person name="Ileperuma N."/>
            <person name="Macnee N."/>
            <person name="Campin R."/>
            <person name="Mcatee P."/>
            <person name="Drummond R."/>
            <person name="Espley R."/>
            <person name="Ireland H."/>
            <person name="Wu R."/>
            <person name="Atkinson R."/>
            <person name="Karunairetnam S."/>
            <person name="Bulley S."/>
            <person name="Chunkath S."/>
            <person name="Hanley Z."/>
            <person name="Storey R."/>
            <person name="Thrimawithana A."/>
            <person name="Thomson S."/>
            <person name="David C."/>
            <person name="Testolin R."/>
        </authorList>
    </citation>
    <scope>NUCLEOTIDE SEQUENCE [LARGE SCALE GENOMIC DNA]</scope>
    <source>
        <strain evidence="2">cv. Red5</strain>
        <tissue evidence="1">Young leaf</tissue>
    </source>
</reference>
<proteinExistence type="predicted"/>
<keyword evidence="1" id="KW-0645">Protease</keyword>
<evidence type="ECO:0000313" key="2">
    <source>
        <dbReference type="Proteomes" id="UP000241394"/>
    </source>
</evidence>
<protein>
    <submittedName>
        <fullName evidence="1">Cytosol aminopeptidase</fullName>
    </submittedName>
</protein>
<evidence type="ECO:0000313" key="1">
    <source>
        <dbReference type="EMBL" id="PSS11916.1"/>
    </source>
</evidence>
<dbReference type="InParanoid" id="A0A2R6QPR4"/>
<keyword evidence="1" id="KW-0378">Hydrolase</keyword>